<evidence type="ECO:0000313" key="2">
    <source>
        <dbReference type="EMBL" id="OOP56537.1"/>
    </source>
</evidence>
<dbReference type="InterPro" id="IPR012340">
    <property type="entry name" value="NA-bd_OB-fold"/>
</dbReference>
<dbReference type="Gene3D" id="2.40.50.140">
    <property type="entry name" value="Nucleic acid-binding proteins"/>
    <property type="match status" value="1"/>
</dbReference>
<evidence type="ECO:0008006" key="4">
    <source>
        <dbReference type="Google" id="ProtNLM"/>
    </source>
</evidence>
<reference evidence="2 3" key="1">
    <citation type="journal article" date="2017" name="Water Res.">
        <title>Discovery and metagenomic analysis of an anammox bacterial enrichment related to Candidatus "Brocadia caroliniensis" in a full-scale glycerol-fed nitritation-denitritation separate centrate treatment process.</title>
        <authorList>
            <person name="Park H."/>
            <person name="Brotto A.C."/>
            <person name="van Loosdrecht M.C."/>
            <person name="Chandran K."/>
        </authorList>
    </citation>
    <scope>NUCLEOTIDE SEQUENCE [LARGE SCALE GENOMIC DNA]</scope>
    <source>
        <strain evidence="2">26THWARD</strain>
    </source>
</reference>
<sequence>MYGDGLTIDSDDGTEYIPGSEITKWELPKAESILAEQSLKETVPSVEKQTGDTNSLAINVLGVDIHKQSTSLPLNNNDETLKSAYLPEPTELKLLFTDKPFITEPDPCFDIPDIDSESRKEVDRWHNRYQYAQKIREPARMAQDVTAVVELAETLDNPALYCLAGCFADIGGLGSQRAKVYYEEAIKFDYQPAAVALATLYIKAADWANASKSLLLAIQLHFDGDKTPLVKKLGQCLFQMQEIKADRLGLLLSSGLEGDALEYAKRLVALVVKDESEAYSAALNGNIDILRKTRIGNDLFPWGDESPSALNQKKESSKPVPKTKKDATSRKGYISTYNVDRNFGFIVESSTGQTWYFHKKSIESETLLRGLIIGKVQQDIIFVGKSETISGKYPEASQVRILSDGASIESKDIRRTPLRVRLSGIPRDRSYYAKAKEAEQLDQLEKADEYFLMEISRKGKHFKSAIKDLANLKNRMGKSKEAITLLDKYKDEYNGSELSSLDQMKIQFFVKGQQYHDAAGLLAQIAKKTDQKK</sequence>
<evidence type="ECO:0000256" key="1">
    <source>
        <dbReference type="SAM" id="MobiDB-lite"/>
    </source>
</evidence>
<name>A0A1V4ATW6_9BACT</name>
<dbReference type="AlphaFoldDB" id="A0A1V4ATW6"/>
<dbReference type="Proteomes" id="UP000189681">
    <property type="component" value="Unassembled WGS sequence"/>
</dbReference>
<accession>A0A1V4ATW6</accession>
<dbReference type="SUPFAM" id="SSF81901">
    <property type="entry name" value="HCP-like"/>
    <property type="match status" value="1"/>
</dbReference>
<feature type="region of interest" description="Disordered" evidence="1">
    <location>
        <begin position="306"/>
        <end position="327"/>
    </location>
</feature>
<proteinExistence type="predicted"/>
<dbReference type="STRING" id="1004156.AYP45_08625"/>
<comment type="caution">
    <text evidence="2">The sequence shown here is derived from an EMBL/GenBank/DDBJ whole genome shotgun (WGS) entry which is preliminary data.</text>
</comment>
<organism evidence="2 3">
    <name type="scientific">Candidatus Brocadia carolinensis</name>
    <dbReference type="NCBI Taxonomy" id="1004156"/>
    <lineage>
        <taxon>Bacteria</taxon>
        <taxon>Pseudomonadati</taxon>
        <taxon>Planctomycetota</taxon>
        <taxon>Candidatus Brocadiia</taxon>
        <taxon>Candidatus Brocadiales</taxon>
        <taxon>Candidatus Brocadiaceae</taxon>
        <taxon>Candidatus Brocadia</taxon>
    </lineage>
</organism>
<feature type="compositionally biased region" description="Basic and acidic residues" evidence="1">
    <location>
        <begin position="312"/>
        <end position="327"/>
    </location>
</feature>
<dbReference type="SUPFAM" id="SSF50249">
    <property type="entry name" value="Nucleic acid-binding proteins"/>
    <property type="match status" value="1"/>
</dbReference>
<gene>
    <name evidence="2" type="ORF">AYP45_08625</name>
</gene>
<evidence type="ECO:0000313" key="3">
    <source>
        <dbReference type="Proteomes" id="UP000189681"/>
    </source>
</evidence>
<dbReference type="EMBL" id="AYTS01000076">
    <property type="protein sequence ID" value="OOP56537.1"/>
    <property type="molecule type" value="Genomic_DNA"/>
</dbReference>
<protein>
    <recommendedName>
        <fullName evidence="4">CSD domain-containing protein</fullName>
    </recommendedName>
</protein>